<sequence>MVYSNERALFSKRSFFDFKRKLEEDIQDLIVTKSEDLILGVDEAQYVDYLFECFKIENVNVIIEKAVYDRKEEEIAGKDFPNGFYITTENGSFRKNVYYISWPFTNDPKLFDLQPSTYDFSPPVLAIQGNNLKKRFVQFKNDVEDINQGIKNIQNQLKLYSERLNKDIDEFNENLPKTVKSIFEKRKSEILKTKEVEQTLIIPIKQAKNVPETFTIPSKEMKKKIPIEPKIQPGKPAIPEPTLSKVTYFSILKMINDMGKEFERKPSVYSSKAEEHLRDHFLMLLEPQFEGSATGETFNRTGKTDILLRYKGSNVFVAECKFWRGKSSFLKTIDQLLGYLTWRDSKVAIIMFVENKDFSNVLNTATESIKEHSSYIKKLEQRDETWLNYLFSFPNDSDKKFELALMLYHIPKI</sequence>
<evidence type="ECO:0000313" key="3">
    <source>
        <dbReference type="Proteomes" id="UP000216207"/>
    </source>
</evidence>
<dbReference type="EMBL" id="NPCC01000028">
    <property type="protein sequence ID" value="PAE87803.1"/>
    <property type="molecule type" value="Genomic_DNA"/>
</dbReference>
<keyword evidence="1" id="KW-0175">Coiled coil</keyword>
<comment type="caution">
    <text evidence="2">The sequence shown here is derived from an EMBL/GenBank/DDBJ whole genome shotgun (WGS) entry which is preliminary data.</text>
</comment>
<evidence type="ECO:0000313" key="2">
    <source>
        <dbReference type="EMBL" id="PAE87803.1"/>
    </source>
</evidence>
<feature type="coiled-coil region" evidence="1">
    <location>
        <begin position="143"/>
        <end position="170"/>
    </location>
</feature>
<protein>
    <submittedName>
        <fullName evidence="2">Uncharacterized protein</fullName>
    </submittedName>
</protein>
<reference evidence="2 3" key="1">
    <citation type="submission" date="2017-07" db="EMBL/GenBank/DDBJ databases">
        <title>Isolation and whole genome analysis of endospore-forming bacteria from heroin.</title>
        <authorList>
            <person name="Kalinowski J."/>
            <person name="Ahrens B."/>
            <person name="Al-Dilaimi A."/>
            <person name="Winkler A."/>
            <person name="Wibberg D."/>
            <person name="Schleenbecker U."/>
            <person name="Ruckert C."/>
            <person name="Wolfel R."/>
            <person name="Grass G."/>
        </authorList>
    </citation>
    <scope>NUCLEOTIDE SEQUENCE [LARGE SCALE GENOMIC DNA]</scope>
    <source>
        <strain evidence="2 3">7539</strain>
    </source>
</reference>
<organism evidence="2 3">
    <name type="scientific">Shouchella clausii</name>
    <name type="common">Alkalihalobacillus clausii</name>
    <dbReference type="NCBI Taxonomy" id="79880"/>
    <lineage>
        <taxon>Bacteria</taxon>
        <taxon>Bacillati</taxon>
        <taxon>Bacillota</taxon>
        <taxon>Bacilli</taxon>
        <taxon>Bacillales</taxon>
        <taxon>Bacillaceae</taxon>
        <taxon>Shouchella</taxon>
    </lineage>
</organism>
<dbReference type="AlphaFoldDB" id="A0A268NWA5"/>
<gene>
    <name evidence="2" type="ORF">CHH72_16355</name>
</gene>
<accession>A0A268NWA5</accession>
<evidence type="ECO:0000256" key="1">
    <source>
        <dbReference type="SAM" id="Coils"/>
    </source>
</evidence>
<dbReference type="RefSeq" id="WP_095326950.1">
    <property type="nucleotide sequence ID" value="NZ_NPCC01000028.1"/>
</dbReference>
<dbReference type="Proteomes" id="UP000216207">
    <property type="component" value="Unassembled WGS sequence"/>
</dbReference>
<proteinExistence type="predicted"/>
<name>A0A268NWA5_SHOCL</name>